<accession>A0ABQ2BTD6</accession>
<keyword evidence="2" id="KW-1185">Reference proteome</keyword>
<dbReference type="EMBL" id="BMHE01000005">
    <property type="protein sequence ID" value="GGI45801.1"/>
    <property type="molecule type" value="Genomic_DNA"/>
</dbReference>
<reference evidence="2" key="1">
    <citation type="journal article" date="2019" name="Int. J. Syst. Evol. Microbiol.">
        <title>The Global Catalogue of Microorganisms (GCM) 10K type strain sequencing project: providing services to taxonomists for standard genome sequencing and annotation.</title>
        <authorList>
            <consortium name="The Broad Institute Genomics Platform"/>
            <consortium name="The Broad Institute Genome Sequencing Center for Infectious Disease"/>
            <person name="Wu L."/>
            <person name="Ma J."/>
        </authorList>
    </citation>
    <scope>NUCLEOTIDE SEQUENCE [LARGE SCALE GENOMIC DNA]</scope>
    <source>
        <strain evidence="2">CGMCC 1.15043</strain>
    </source>
</reference>
<proteinExistence type="predicted"/>
<gene>
    <name evidence="1" type="ORF">GCM10008018_13940</name>
</gene>
<name>A0ABQ2BTD6_9BACL</name>
<evidence type="ECO:0000313" key="2">
    <source>
        <dbReference type="Proteomes" id="UP000615455"/>
    </source>
</evidence>
<protein>
    <submittedName>
        <fullName evidence="1">Uncharacterized protein</fullName>
    </submittedName>
</protein>
<dbReference type="Proteomes" id="UP000615455">
    <property type="component" value="Unassembled WGS sequence"/>
</dbReference>
<comment type="caution">
    <text evidence="1">The sequence shown here is derived from an EMBL/GenBank/DDBJ whole genome shotgun (WGS) entry which is preliminary data.</text>
</comment>
<dbReference type="RefSeq" id="WP_189009625.1">
    <property type="nucleotide sequence ID" value="NZ_BMHE01000005.1"/>
</dbReference>
<organism evidence="1 2">
    <name type="scientific">Paenibacillus marchantiophytorum</name>
    <dbReference type="NCBI Taxonomy" id="1619310"/>
    <lineage>
        <taxon>Bacteria</taxon>
        <taxon>Bacillati</taxon>
        <taxon>Bacillota</taxon>
        <taxon>Bacilli</taxon>
        <taxon>Bacillales</taxon>
        <taxon>Paenibacillaceae</taxon>
        <taxon>Paenibacillus</taxon>
    </lineage>
</organism>
<sequence>MYPTASGDNRDIQVSRLATLPSVPTTIASSIKIDNIGDAGVSGYYYLSHEEVPQTARSFDTFEFNGKLAYAEKSQSTGLMKTALLKSGKIFKKGGTEIISSPGVIDHIAVDWKGTTLDIAGSNLVAANDPNAVSAIKIYAPGVTTVSLNGSTIPFTVSGNYIYAVRVAIN</sequence>
<evidence type="ECO:0000313" key="1">
    <source>
        <dbReference type="EMBL" id="GGI45801.1"/>
    </source>
</evidence>